<reference evidence="5" key="1">
    <citation type="journal article" date="2019" name="Int. J. Syst. Evol. Microbiol.">
        <title>The Global Catalogue of Microorganisms (GCM) 10K type strain sequencing project: providing services to taxonomists for standard genome sequencing and annotation.</title>
        <authorList>
            <consortium name="The Broad Institute Genomics Platform"/>
            <consortium name="The Broad Institute Genome Sequencing Center for Infectious Disease"/>
            <person name="Wu L."/>
            <person name="Ma J."/>
        </authorList>
    </citation>
    <scope>NUCLEOTIDE SEQUENCE [LARGE SCALE GENOMIC DNA]</scope>
    <source>
        <strain evidence="5">CCM 7427</strain>
    </source>
</reference>
<keyword evidence="5" id="KW-1185">Reference proteome</keyword>
<evidence type="ECO:0000256" key="1">
    <source>
        <dbReference type="ARBA" id="ARBA00022679"/>
    </source>
</evidence>
<dbReference type="InterPro" id="IPR016181">
    <property type="entry name" value="Acyl_CoA_acyltransferase"/>
</dbReference>
<evidence type="ECO:0000259" key="3">
    <source>
        <dbReference type="PROSITE" id="PS51186"/>
    </source>
</evidence>
<keyword evidence="1 4" id="KW-0808">Transferase</keyword>
<accession>A0ABW5QJN2</accession>
<dbReference type="EC" id="2.3.-.-" evidence="4"/>
<dbReference type="RefSeq" id="WP_386832810.1">
    <property type="nucleotide sequence ID" value="NZ_JBHUNP010000001.1"/>
</dbReference>
<protein>
    <submittedName>
        <fullName evidence="4">GNAT family N-acetyltransferase</fullName>
        <ecNumber evidence="4">2.3.-.-</ecNumber>
    </submittedName>
</protein>
<dbReference type="PANTHER" id="PTHR43877">
    <property type="entry name" value="AMINOALKYLPHOSPHONATE N-ACETYLTRANSFERASE-RELATED-RELATED"/>
    <property type="match status" value="1"/>
</dbReference>
<dbReference type="Gene3D" id="3.40.630.30">
    <property type="match status" value="1"/>
</dbReference>
<dbReference type="InterPro" id="IPR000182">
    <property type="entry name" value="GNAT_dom"/>
</dbReference>
<evidence type="ECO:0000313" key="4">
    <source>
        <dbReference type="EMBL" id="MFD2647793.1"/>
    </source>
</evidence>
<feature type="domain" description="N-acetyltransferase" evidence="3">
    <location>
        <begin position="3"/>
        <end position="155"/>
    </location>
</feature>
<gene>
    <name evidence="4" type="ORF">ACFSX5_08325</name>
</gene>
<organism evidence="4 5">
    <name type="scientific">Devosia albogilva</name>
    <dbReference type="NCBI Taxonomy" id="429726"/>
    <lineage>
        <taxon>Bacteria</taxon>
        <taxon>Pseudomonadati</taxon>
        <taxon>Pseudomonadota</taxon>
        <taxon>Alphaproteobacteria</taxon>
        <taxon>Hyphomicrobiales</taxon>
        <taxon>Devosiaceae</taxon>
        <taxon>Devosia</taxon>
    </lineage>
</organism>
<dbReference type="GO" id="GO:0016746">
    <property type="term" value="F:acyltransferase activity"/>
    <property type="evidence" value="ECO:0007669"/>
    <property type="project" value="UniProtKB-KW"/>
</dbReference>
<dbReference type="CDD" id="cd04301">
    <property type="entry name" value="NAT_SF"/>
    <property type="match status" value="1"/>
</dbReference>
<evidence type="ECO:0000313" key="5">
    <source>
        <dbReference type="Proteomes" id="UP001597521"/>
    </source>
</evidence>
<evidence type="ECO:0000256" key="2">
    <source>
        <dbReference type="ARBA" id="ARBA00023315"/>
    </source>
</evidence>
<sequence>MKIVVRRASEADAPEMSRILIASITELCSADHHDDPSAIAAWTANKSEAGVLAMMALADSEFYVAERDSVVLAVGAIQGDTIGLNYVDPQHRRMGVSRALMLGLEDVLRNRGVAVARLKSTATAHDFYKALGWSDVGPAAQGRFISAYPMRKVLSGR</sequence>
<dbReference type="InterPro" id="IPR050832">
    <property type="entry name" value="Bact_Acetyltransf"/>
</dbReference>
<dbReference type="PROSITE" id="PS51186">
    <property type="entry name" value="GNAT"/>
    <property type="match status" value="1"/>
</dbReference>
<comment type="caution">
    <text evidence="4">The sequence shown here is derived from an EMBL/GenBank/DDBJ whole genome shotgun (WGS) entry which is preliminary data.</text>
</comment>
<dbReference type="SUPFAM" id="SSF55729">
    <property type="entry name" value="Acyl-CoA N-acyltransferases (Nat)"/>
    <property type="match status" value="1"/>
</dbReference>
<dbReference type="Proteomes" id="UP001597521">
    <property type="component" value="Unassembled WGS sequence"/>
</dbReference>
<dbReference type="EMBL" id="JBHUNP010000001">
    <property type="protein sequence ID" value="MFD2647793.1"/>
    <property type="molecule type" value="Genomic_DNA"/>
</dbReference>
<name>A0ABW5QJN2_9HYPH</name>
<proteinExistence type="predicted"/>
<dbReference type="Pfam" id="PF13673">
    <property type="entry name" value="Acetyltransf_10"/>
    <property type="match status" value="1"/>
</dbReference>
<keyword evidence="2 4" id="KW-0012">Acyltransferase</keyword>